<name>A0A0A9BFF4_ARUDO</name>
<proteinExistence type="predicted"/>
<accession>A0A0A9BFF4</accession>
<protein>
    <submittedName>
        <fullName evidence="2">Uncharacterized protein</fullName>
    </submittedName>
</protein>
<feature type="region of interest" description="Disordered" evidence="1">
    <location>
        <begin position="1"/>
        <end position="39"/>
    </location>
</feature>
<reference evidence="2" key="2">
    <citation type="journal article" date="2015" name="Data Brief">
        <title>Shoot transcriptome of the giant reed, Arundo donax.</title>
        <authorList>
            <person name="Barrero R.A."/>
            <person name="Guerrero F.D."/>
            <person name="Moolhuijzen P."/>
            <person name="Goolsby J.A."/>
            <person name="Tidwell J."/>
            <person name="Bellgard S.E."/>
            <person name="Bellgard M.I."/>
        </authorList>
    </citation>
    <scope>NUCLEOTIDE SEQUENCE</scope>
    <source>
        <tissue evidence="2">Shoot tissue taken approximately 20 cm above the soil surface</tissue>
    </source>
</reference>
<dbReference type="AlphaFoldDB" id="A0A0A9BFF4"/>
<sequence>MPLRRRNLGQRRRRRRRAQLRSRGAGSCATRCGSSGRWVPTSSCGSCLAAAPSRGAAWPSGSLPPRPRG</sequence>
<reference evidence="2" key="1">
    <citation type="submission" date="2014-09" db="EMBL/GenBank/DDBJ databases">
        <authorList>
            <person name="Magalhaes I.L.F."/>
            <person name="Oliveira U."/>
            <person name="Santos F.R."/>
            <person name="Vidigal T.H.D.A."/>
            <person name="Brescovit A.D."/>
            <person name="Santos A.J."/>
        </authorList>
    </citation>
    <scope>NUCLEOTIDE SEQUENCE</scope>
    <source>
        <tissue evidence="2">Shoot tissue taken approximately 20 cm above the soil surface</tissue>
    </source>
</reference>
<dbReference type="EMBL" id="GBRH01237002">
    <property type="protein sequence ID" value="JAD60893.1"/>
    <property type="molecule type" value="Transcribed_RNA"/>
</dbReference>
<organism evidence="2">
    <name type="scientific">Arundo donax</name>
    <name type="common">Giant reed</name>
    <name type="synonym">Donax arundinaceus</name>
    <dbReference type="NCBI Taxonomy" id="35708"/>
    <lineage>
        <taxon>Eukaryota</taxon>
        <taxon>Viridiplantae</taxon>
        <taxon>Streptophyta</taxon>
        <taxon>Embryophyta</taxon>
        <taxon>Tracheophyta</taxon>
        <taxon>Spermatophyta</taxon>
        <taxon>Magnoliopsida</taxon>
        <taxon>Liliopsida</taxon>
        <taxon>Poales</taxon>
        <taxon>Poaceae</taxon>
        <taxon>PACMAD clade</taxon>
        <taxon>Arundinoideae</taxon>
        <taxon>Arundineae</taxon>
        <taxon>Arundo</taxon>
    </lineage>
</organism>
<evidence type="ECO:0000313" key="2">
    <source>
        <dbReference type="EMBL" id="JAD60893.1"/>
    </source>
</evidence>
<feature type="compositionally biased region" description="Basic residues" evidence="1">
    <location>
        <begin position="1"/>
        <end position="20"/>
    </location>
</feature>
<evidence type="ECO:0000256" key="1">
    <source>
        <dbReference type="SAM" id="MobiDB-lite"/>
    </source>
</evidence>